<keyword evidence="5" id="KW-0443">Lipid metabolism</keyword>
<dbReference type="EMBL" id="CP001339">
    <property type="protein sequence ID" value="ACL72473.1"/>
    <property type="molecule type" value="Genomic_DNA"/>
</dbReference>
<evidence type="ECO:0000256" key="3">
    <source>
        <dbReference type="ARBA" id="ARBA00022679"/>
    </source>
</evidence>
<dbReference type="SUPFAM" id="SSF53335">
    <property type="entry name" value="S-adenosyl-L-methionine-dependent methyltransferases"/>
    <property type="match status" value="1"/>
</dbReference>
<keyword evidence="8" id="KW-1185">Reference proteome</keyword>
<organism evidence="7 8">
    <name type="scientific">Thioalkalivibrio sulfidiphilus (strain HL-EbGR7)</name>
    <dbReference type="NCBI Taxonomy" id="396588"/>
    <lineage>
        <taxon>Bacteria</taxon>
        <taxon>Pseudomonadati</taxon>
        <taxon>Pseudomonadota</taxon>
        <taxon>Gammaproteobacteria</taxon>
        <taxon>Chromatiales</taxon>
        <taxon>Ectothiorhodospiraceae</taxon>
        <taxon>Thioalkalivibrio</taxon>
    </lineage>
</organism>
<accession>B8GR53</accession>
<evidence type="ECO:0000313" key="7">
    <source>
        <dbReference type="EMBL" id="ACL72473.1"/>
    </source>
</evidence>
<evidence type="ECO:0000256" key="6">
    <source>
        <dbReference type="PIRSR" id="PIRSR003085-1"/>
    </source>
</evidence>
<name>B8GR53_THISH</name>
<dbReference type="Gene3D" id="3.40.50.150">
    <property type="entry name" value="Vaccinia Virus protein VP39"/>
    <property type="match status" value="1"/>
</dbReference>
<gene>
    <name evidence="7" type="ordered locus">Tgr7_1388</name>
</gene>
<feature type="active site" evidence="6">
    <location>
        <position position="387"/>
    </location>
</feature>
<reference evidence="7 8" key="1">
    <citation type="journal article" date="2011" name="Stand. Genomic Sci.">
        <title>Complete genome sequence of 'Thioalkalivibrio sulfidophilus' HL-EbGr7.</title>
        <authorList>
            <person name="Muyzer G."/>
            <person name="Sorokin D.Y."/>
            <person name="Mavromatis K."/>
            <person name="Lapidus A."/>
            <person name="Clum A."/>
            <person name="Ivanova N."/>
            <person name="Pati A."/>
            <person name="d'Haeseleer P."/>
            <person name="Woyke T."/>
            <person name="Kyrpides N.C."/>
        </authorList>
    </citation>
    <scope>NUCLEOTIDE SEQUENCE [LARGE SCALE GENOMIC DNA]</scope>
    <source>
        <strain evidence="7 8">HL-EbGR7</strain>
    </source>
</reference>
<dbReference type="OrthoDB" id="9782855at2"/>
<dbReference type="InterPro" id="IPR050723">
    <property type="entry name" value="CFA/CMAS"/>
</dbReference>
<dbReference type="PANTHER" id="PTHR43667">
    <property type="entry name" value="CYCLOPROPANE-FATTY-ACYL-PHOSPHOLIPID SYNTHASE"/>
    <property type="match status" value="1"/>
</dbReference>
<keyword evidence="4" id="KW-0949">S-adenosyl-L-methionine</keyword>
<keyword evidence="2 7" id="KW-0489">Methyltransferase</keyword>
<keyword evidence="3 7" id="KW-0808">Transferase</keyword>
<dbReference type="PANTHER" id="PTHR43667:SF2">
    <property type="entry name" value="FATTY ACID C-METHYL TRANSFERASE"/>
    <property type="match status" value="1"/>
</dbReference>
<dbReference type="Proteomes" id="UP000002383">
    <property type="component" value="Chromosome"/>
</dbReference>
<dbReference type="InterPro" id="IPR029063">
    <property type="entry name" value="SAM-dependent_MTases_sf"/>
</dbReference>
<dbReference type="HOGENOM" id="CLU_026434_0_2_6"/>
<dbReference type="Pfam" id="PF02353">
    <property type="entry name" value="CMAS"/>
    <property type="match status" value="1"/>
</dbReference>
<dbReference type="RefSeq" id="WP_012637956.1">
    <property type="nucleotide sequence ID" value="NC_011901.1"/>
</dbReference>
<protein>
    <submittedName>
        <fullName evidence="7">Cyclopropane-fatty-acyl-phospholipid synthase</fullName>
        <ecNumber evidence="7">2.1.1.79</ecNumber>
    </submittedName>
</protein>
<dbReference type="eggNOG" id="COG2230">
    <property type="taxonomic scope" value="Bacteria"/>
</dbReference>
<dbReference type="PIRSF" id="PIRSF003085">
    <property type="entry name" value="CMAS"/>
    <property type="match status" value="1"/>
</dbReference>
<dbReference type="GO" id="GO:0008825">
    <property type="term" value="F:cyclopropane-fatty-acyl-phospholipid synthase activity"/>
    <property type="evidence" value="ECO:0007669"/>
    <property type="project" value="UniProtKB-EC"/>
</dbReference>
<dbReference type="STRING" id="396588.Tgr7_1388"/>
<dbReference type="AlphaFoldDB" id="B8GR53"/>
<dbReference type="GO" id="GO:0032259">
    <property type="term" value="P:methylation"/>
    <property type="evidence" value="ECO:0007669"/>
    <property type="project" value="UniProtKB-KW"/>
</dbReference>
<dbReference type="KEGG" id="tgr:Tgr7_1388"/>
<dbReference type="InterPro" id="IPR003333">
    <property type="entry name" value="CMAS"/>
</dbReference>
<sequence length="407" mass="46114">MSTPSDRVASALSIPKLPLPLRWLVSRLGQLEYGELTLIAADGNRHTLTGEHTGPSASIQIHRPLRLLRRLLTRGDIGFAEGYMQGEWSTPCLSALLTLGALNEHRLSGVVEANRLSTFMGRLRHLMNRNSKRGSRANISFHYDLGNEFYKLWLDETMTYSSAVFASRDEALESAQTRKYQRLLDSLDAEPGAHILEIGCGWGGFAELAARQGYRVTGLTLSREQLDFARKRMEKAGLSERVDLRLQDYRDLDEQFDHVVSIEMFEAVGEAYWPTYFETVQRALRPGGRAALQVITIDEAVFERYRKGADFIQLYIFPGGMLPSVERFNAAAEAAGLDVGTQSFHRLDYAETLARWHRQVMAHADVLPALGYDERFLRTWRYYLSYCEAGFRTGRTDLMQALLHKPA</sequence>
<evidence type="ECO:0000256" key="2">
    <source>
        <dbReference type="ARBA" id="ARBA00022603"/>
    </source>
</evidence>
<evidence type="ECO:0000256" key="4">
    <source>
        <dbReference type="ARBA" id="ARBA00022691"/>
    </source>
</evidence>
<evidence type="ECO:0000256" key="1">
    <source>
        <dbReference type="ARBA" id="ARBA00010815"/>
    </source>
</evidence>
<comment type="similarity">
    <text evidence="1">Belongs to the CFA/CMAS family.</text>
</comment>
<proteinExistence type="inferred from homology"/>
<evidence type="ECO:0000256" key="5">
    <source>
        <dbReference type="ARBA" id="ARBA00023098"/>
    </source>
</evidence>
<dbReference type="GO" id="GO:0008610">
    <property type="term" value="P:lipid biosynthetic process"/>
    <property type="evidence" value="ECO:0007669"/>
    <property type="project" value="InterPro"/>
</dbReference>
<dbReference type="EC" id="2.1.1.79" evidence="7"/>
<evidence type="ECO:0000313" key="8">
    <source>
        <dbReference type="Proteomes" id="UP000002383"/>
    </source>
</evidence>
<dbReference type="CDD" id="cd02440">
    <property type="entry name" value="AdoMet_MTases"/>
    <property type="match status" value="1"/>
</dbReference>